<organism evidence="2 3">
    <name type="scientific">Advenella incenata</name>
    <dbReference type="NCBI Taxonomy" id="267800"/>
    <lineage>
        <taxon>Bacteria</taxon>
        <taxon>Pseudomonadati</taxon>
        <taxon>Pseudomonadota</taxon>
        <taxon>Betaproteobacteria</taxon>
        <taxon>Burkholderiales</taxon>
        <taxon>Alcaligenaceae</taxon>
    </lineage>
</organism>
<sequence length="314" mass="35076">MSQAIQIITTDGYRLQANLWRLAQTSSPGPVVIINSATSVRCRYYDRFAQALHTRGCTVLTYDYRGIGDSKYGSLRSLAAGWLDWGQADFEAVLQYAHTQFGQSPIYVVGHSIGGFLIGLAPSAHLVKRIFTMGAQYAYWRDYARRSRTSMFLQWHVAMPILNKAFGFVPARRLGWMEDTPKGVAMDWAGMGPRFELSIGRKYGKTVAENSLLPARFGQVNAPVLALGVSDDPFGTPAALDRVLDYYSGCERYHLRISPTSIGLEAIGHFAFFHSRFVDSLWPIAFDWLLEGAIEPARGTIISHRRKQEARPGT</sequence>
<comment type="caution">
    <text evidence="2">The sequence shown here is derived from an EMBL/GenBank/DDBJ whole genome shotgun (WGS) entry which is preliminary data.</text>
</comment>
<evidence type="ECO:0000313" key="3">
    <source>
        <dbReference type="Proteomes" id="UP000293398"/>
    </source>
</evidence>
<dbReference type="RefSeq" id="WP_130304895.1">
    <property type="nucleotide sequence ID" value="NZ_SHKO01000004.1"/>
</dbReference>
<reference evidence="2 3" key="1">
    <citation type="submission" date="2019-02" db="EMBL/GenBank/DDBJ databases">
        <title>Genomic Encyclopedia of Type Strains, Phase IV (KMG-IV): sequencing the most valuable type-strain genomes for metagenomic binning, comparative biology and taxonomic classification.</title>
        <authorList>
            <person name="Goeker M."/>
        </authorList>
    </citation>
    <scope>NUCLEOTIDE SEQUENCE [LARGE SCALE GENOMIC DNA]</scope>
    <source>
        <strain evidence="2 3">DSM 23814</strain>
    </source>
</reference>
<dbReference type="PIRSF" id="PIRSF037442">
    <property type="entry name" value="UCP037442_abhydr"/>
    <property type="match status" value="1"/>
</dbReference>
<gene>
    <name evidence="2" type="ORF">EV681_3965</name>
</gene>
<dbReference type="Proteomes" id="UP000293398">
    <property type="component" value="Unassembled WGS sequence"/>
</dbReference>
<keyword evidence="3" id="KW-1185">Reference proteome</keyword>
<dbReference type="SUPFAM" id="SSF53474">
    <property type="entry name" value="alpha/beta-Hydrolases"/>
    <property type="match status" value="1"/>
</dbReference>
<protein>
    <submittedName>
        <fullName evidence="2">Putative alpha/beta hydrolase</fullName>
    </submittedName>
</protein>
<dbReference type="Gene3D" id="3.40.50.1820">
    <property type="entry name" value="alpha/beta hydrolase"/>
    <property type="match status" value="1"/>
</dbReference>
<keyword evidence="2" id="KW-0378">Hydrolase</keyword>
<dbReference type="Pfam" id="PF12146">
    <property type="entry name" value="Hydrolase_4"/>
    <property type="match status" value="1"/>
</dbReference>
<accession>A0A4Q7V8S4</accession>
<feature type="domain" description="Serine aminopeptidase S33" evidence="1">
    <location>
        <begin position="31"/>
        <end position="118"/>
    </location>
</feature>
<dbReference type="InterPro" id="IPR029058">
    <property type="entry name" value="AB_hydrolase_fold"/>
</dbReference>
<evidence type="ECO:0000259" key="1">
    <source>
        <dbReference type="Pfam" id="PF12146"/>
    </source>
</evidence>
<evidence type="ECO:0000313" key="2">
    <source>
        <dbReference type="EMBL" id="RZT92057.1"/>
    </source>
</evidence>
<proteinExistence type="predicted"/>
<name>A0A4Q7V8S4_9BURK</name>
<dbReference type="AlphaFoldDB" id="A0A4Q7V8S4"/>
<dbReference type="OrthoDB" id="9785076at2"/>
<dbReference type="InterPro" id="IPR017208">
    <property type="entry name" value="UCP037442_abhydr"/>
</dbReference>
<dbReference type="EMBL" id="SHKO01000004">
    <property type="protein sequence ID" value="RZT92057.1"/>
    <property type="molecule type" value="Genomic_DNA"/>
</dbReference>
<dbReference type="GO" id="GO:0016787">
    <property type="term" value="F:hydrolase activity"/>
    <property type="evidence" value="ECO:0007669"/>
    <property type="project" value="UniProtKB-KW"/>
</dbReference>
<dbReference type="InterPro" id="IPR022742">
    <property type="entry name" value="Hydrolase_4"/>
</dbReference>